<protein>
    <submittedName>
        <fullName evidence="8">Uncharacterized protein</fullName>
    </submittedName>
</protein>
<evidence type="ECO:0000256" key="5">
    <source>
        <dbReference type="SAM" id="MobiDB-lite"/>
    </source>
</evidence>
<accession>A0A367KTF4</accession>
<dbReference type="SUPFAM" id="SSF54928">
    <property type="entry name" value="RNA-binding domain, RBD"/>
    <property type="match status" value="2"/>
</dbReference>
<evidence type="ECO:0000256" key="1">
    <source>
        <dbReference type="ARBA" id="ARBA00008557"/>
    </source>
</evidence>
<evidence type="ECO:0000256" key="2">
    <source>
        <dbReference type="ARBA" id="ARBA00022737"/>
    </source>
</evidence>
<dbReference type="SMART" id="SM00360">
    <property type="entry name" value="RRM"/>
    <property type="match status" value="3"/>
</dbReference>
<dbReference type="FunFam" id="3.30.70.330:FF:000383">
    <property type="entry name" value="Sex lethal, isoform D"/>
    <property type="match status" value="1"/>
</dbReference>
<dbReference type="SMART" id="SM00517">
    <property type="entry name" value="PolyA"/>
    <property type="match status" value="1"/>
</dbReference>
<dbReference type="GO" id="GO:0009967">
    <property type="term" value="P:positive regulation of signal transduction"/>
    <property type="evidence" value="ECO:0007669"/>
    <property type="project" value="UniProtKB-ARBA"/>
</dbReference>
<proteinExistence type="inferred from homology"/>
<feature type="region of interest" description="Disordered" evidence="5">
    <location>
        <begin position="480"/>
        <end position="506"/>
    </location>
</feature>
<evidence type="ECO:0000313" key="9">
    <source>
        <dbReference type="Proteomes" id="UP000253551"/>
    </source>
</evidence>
<evidence type="ECO:0000256" key="4">
    <source>
        <dbReference type="PROSITE-ProRule" id="PRU00176"/>
    </source>
</evidence>
<comment type="similarity">
    <text evidence="1">Belongs to the polyadenylate-binding protein type-1 family.</text>
</comment>
<evidence type="ECO:0000259" key="6">
    <source>
        <dbReference type="PROSITE" id="PS50102"/>
    </source>
</evidence>
<dbReference type="SUPFAM" id="SSF63570">
    <property type="entry name" value="PABC (PABP) domain"/>
    <property type="match status" value="1"/>
</dbReference>
<feature type="domain" description="RRM" evidence="6">
    <location>
        <begin position="116"/>
        <end position="187"/>
    </location>
</feature>
<dbReference type="CDD" id="cd00590">
    <property type="entry name" value="RRM_SF"/>
    <property type="match status" value="2"/>
</dbReference>
<keyword evidence="9" id="KW-1185">Reference proteome</keyword>
<sequence>MDTYTPVIRLPKPKLNTAVRQYEIFEPNDCLVSDTLFLGKLPKNVRESDIRTLLQHCMPTEIIMDREKDTGELIFSHKRYADRAYSLYNGFTFTNAAKLELQMYRDRRLDEEANANLLEVNGLPEYFDDNKLYDIFRPFGPLFLCKCVMIDGLFKGNGFIQFFRQNNSDEAQNNLDGRLLDGCKLSVITYLPLKPNSMHQQKERTIPEDNLTVDTMNLYIKNLDPNITNNDLENLFRVFGRIVSARVMTNSATEQSKGYGFVSFSKPEEAATALHEMNGYIVHDRPLIVAYHEPKKGKSNNQPQQRQHKPNSLYPQSYVEQQNSCRPNNANGLGINHVDEIGMNGNVNDLSVGQKPIHRKPLEPYSSMITNTPKLLSELAFGPGIQHIPSNYTQNESSRTYGRRGSFESVMTESTASIQRTKLEAAVNECGNYGELTEEIVDMLLTLKRKERSICLFNRDYLKEKIDAALEALAACEEEEEEEPISKPLTSPPIPQNQRKNRKSTAPVYETVNNIVPQSKSKAIPIIAPPSASSSASHQKKVKADANDANDEVKALMNSFEGKPIHEKKQLLGDMLFPLVKATGTRQAPKVTIRLLDTVDLYELAKIMFDTPLLESRVKETFNSL</sequence>
<dbReference type="Proteomes" id="UP000253551">
    <property type="component" value="Unassembled WGS sequence"/>
</dbReference>
<feature type="domain" description="PABC" evidence="7">
    <location>
        <begin position="552"/>
        <end position="625"/>
    </location>
</feature>
<dbReference type="Pfam" id="PF00076">
    <property type="entry name" value="RRM_1"/>
    <property type="match status" value="2"/>
</dbReference>
<reference evidence="8 9" key="1">
    <citation type="journal article" date="2018" name="G3 (Bethesda)">
        <title>Phylogenetic and Phylogenomic Definition of Rhizopus Species.</title>
        <authorList>
            <person name="Gryganskyi A.P."/>
            <person name="Golan J."/>
            <person name="Dolatabadi S."/>
            <person name="Mondo S."/>
            <person name="Robb S."/>
            <person name="Idnurm A."/>
            <person name="Muszewska A."/>
            <person name="Steczkiewicz K."/>
            <person name="Masonjones S."/>
            <person name="Liao H.L."/>
            <person name="Gajdeczka M.T."/>
            <person name="Anike F."/>
            <person name="Vuek A."/>
            <person name="Anishchenko I.M."/>
            <person name="Voigt K."/>
            <person name="de Hoog G.S."/>
            <person name="Smith M.E."/>
            <person name="Heitman J."/>
            <person name="Vilgalys R."/>
            <person name="Stajich J.E."/>
        </authorList>
    </citation>
    <scope>NUCLEOTIDE SEQUENCE [LARGE SCALE GENOMIC DNA]</scope>
    <source>
        <strain evidence="8 9">LSU 92-RS-03</strain>
    </source>
</reference>
<evidence type="ECO:0000313" key="8">
    <source>
        <dbReference type="EMBL" id="RCI05427.1"/>
    </source>
</evidence>
<feature type="domain" description="RRM" evidence="6">
    <location>
        <begin position="216"/>
        <end position="294"/>
    </location>
</feature>
<dbReference type="GO" id="GO:0010629">
    <property type="term" value="P:negative regulation of gene expression"/>
    <property type="evidence" value="ECO:0007669"/>
    <property type="project" value="UniProtKB-ARBA"/>
</dbReference>
<feature type="domain" description="RRM" evidence="6">
    <location>
        <begin position="34"/>
        <end position="106"/>
    </location>
</feature>
<comment type="caution">
    <text evidence="8">The sequence shown here is derived from an EMBL/GenBank/DDBJ whole genome shotgun (WGS) entry which is preliminary data.</text>
</comment>
<dbReference type="InterPro" id="IPR012677">
    <property type="entry name" value="Nucleotide-bd_a/b_plait_sf"/>
</dbReference>
<dbReference type="PANTHER" id="PTHR24012">
    <property type="entry name" value="RNA BINDING PROTEIN"/>
    <property type="match status" value="1"/>
</dbReference>
<keyword evidence="3 4" id="KW-0694">RNA-binding</keyword>
<dbReference type="InterPro" id="IPR000504">
    <property type="entry name" value="RRM_dom"/>
</dbReference>
<dbReference type="OrthoDB" id="6159137at2759"/>
<dbReference type="AlphaFoldDB" id="A0A367KTF4"/>
<gene>
    <name evidence="8" type="ORF">CU098_009466</name>
</gene>
<dbReference type="Gene3D" id="3.30.70.330">
    <property type="match status" value="3"/>
</dbReference>
<dbReference type="GO" id="GO:0003729">
    <property type="term" value="F:mRNA binding"/>
    <property type="evidence" value="ECO:0007669"/>
    <property type="project" value="UniProtKB-ARBA"/>
</dbReference>
<dbReference type="GO" id="GO:0005737">
    <property type="term" value="C:cytoplasm"/>
    <property type="evidence" value="ECO:0007669"/>
    <property type="project" value="UniProtKB-ARBA"/>
</dbReference>
<dbReference type="PROSITE" id="PS50102">
    <property type="entry name" value="RRM"/>
    <property type="match status" value="3"/>
</dbReference>
<dbReference type="Gene3D" id="1.10.1900.10">
    <property type="entry name" value="c-terminal domain of poly(a) binding protein"/>
    <property type="match status" value="2"/>
</dbReference>
<dbReference type="InterPro" id="IPR002004">
    <property type="entry name" value="PABP_HYD_C"/>
</dbReference>
<dbReference type="PROSITE" id="PS51309">
    <property type="entry name" value="PABC"/>
    <property type="match status" value="1"/>
</dbReference>
<name>A0A367KTF4_RHIST</name>
<keyword evidence="2" id="KW-0677">Repeat</keyword>
<evidence type="ECO:0000259" key="7">
    <source>
        <dbReference type="PROSITE" id="PS51309"/>
    </source>
</evidence>
<organism evidence="8 9">
    <name type="scientific">Rhizopus stolonifer</name>
    <name type="common">Rhizopus nigricans</name>
    <dbReference type="NCBI Taxonomy" id="4846"/>
    <lineage>
        <taxon>Eukaryota</taxon>
        <taxon>Fungi</taxon>
        <taxon>Fungi incertae sedis</taxon>
        <taxon>Mucoromycota</taxon>
        <taxon>Mucoromycotina</taxon>
        <taxon>Mucoromycetes</taxon>
        <taxon>Mucorales</taxon>
        <taxon>Mucorineae</taxon>
        <taxon>Rhizopodaceae</taxon>
        <taxon>Rhizopus</taxon>
    </lineage>
</organism>
<dbReference type="STRING" id="4846.A0A367KTF4"/>
<dbReference type="EMBL" id="PJQM01000391">
    <property type="protein sequence ID" value="RCI05427.1"/>
    <property type="molecule type" value="Genomic_DNA"/>
</dbReference>
<dbReference type="InterPro" id="IPR036053">
    <property type="entry name" value="PABP-dom"/>
</dbReference>
<evidence type="ECO:0000256" key="3">
    <source>
        <dbReference type="ARBA" id="ARBA00022884"/>
    </source>
</evidence>
<dbReference type="Pfam" id="PF00658">
    <property type="entry name" value="MLLE"/>
    <property type="match status" value="1"/>
</dbReference>
<dbReference type="InterPro" id="IPR035979">
    <property type="entry name" value="RBD_domain_sf"/>
</dbReference>